<reference evidence="10 11" key="1">
    <citation type="submission" date="2024-04" db="EMBL/GenBank/DDBJ databases">
        <title>Complete genome sequence of Nguyenibacter vanlangesis HBCM-1154, a strain capable of nitrogen fixation, IAA production, and phosphorus solubilization isolated from sugarcane soil.</title>
        <authorList>
            <person name="MY HANH P."/>
        </authorList>
    </citation>
    <scope>NUCLEOTIDE SEQUENCE [LARGE SCALE GENOMIC DNA]</scope>
    <source>
        <strain evidence="10 11">HBCM 1154</strain>
    </source>
</reference>
<feature type="transmembrane region" description="Helical" evidence="9">
    <location>
        <begin position="100"/>
        <end position="118"/>
    </location>
</feature>
<keyword evidence="2" id="KW-1003">Cell membrane</keyword>
<evidence type="ECO:0000256" key="1">
    <source>
        <dbReference type="ARBA" id="ARBA00004651"/>
    </source>
</evidence>
<feature type="transmembrane region" description="Helical" evidence="9">
    <location>
        <begin position="26"/>
        <end position="45"/>
    </location>
</feature>
<dbReference type="PANTHER" id="PTHR33908:SF11">
    <property type="entry name" value="MEMBRANE PROTEIN"/>
    <property type="match status" value="1"/>
</dbReference>
<feature type="transmembrane region" description="Helical" evidence="9">
    <location>
        <begin position="343"/>
        <end position="360"/>
    </location>
</feature>
<evidence type="ECO:0000256" key="4">
    <source>
        <dbReference type="ARBA" id="ARBA00022679"/>
    </source>
</evidence>
<keyword evidence="6 9" id="KW-1133">Transmembrane helix</keyword>
<dbReference type="RefSeq" id="WP_342629959.1">
    <property type="nucleotide sequence ID" value="NZ_CP152276.1"/>
</dbReference>
<evidence type="ECO:0000256" key="5">
    <source>
        <dbReference type="ARBA" id="ARBA00022692"/>
    </source>
</evidence>
<keyword evidence="11" id="KW-1185">Reference proteome</keyword>
<dbReference type="InterPro" id="IPR050297">
    <property type="entry name" value="LipidA_mod_glycosyltrf_83"/>
</dbReference>
<evidence type="ECO:0000313" key="10">
    <source>
        <dbReference type="EMBL" id="XAE44746.1"/>
    </source>
</evidence>
<feature type="transmembrane region" description="Helical" evidence="9">
    <location>
        <begin position="125"/>
        <end position="142"/>
    </location>
</feature>
<keyword evidence="5 9" id="KW-0812">Transmembrane</keyword>
<dbReference type="EMBL" id="CP152276">
    <property type="protein sequence ID" value="XAE44746.1"/>
    <property type="molecule type" value="Genomic_DNA"/>
</dbReference>
<evidence type="ECO:0000256" key="7">
    <source>
        <dbReference type="ARBA" id="ARBA00023136"/>
    </source>
</evidence>
<evidence type="ECO:0008006" key="12">
    <source>
        <dbReference type="Google" id="ProtNLM"/>
    </source>
</evidence>
<protein>
    <recommendedName>
        <fullName evidence="12">Glycosyltransferase RgtA/B/C/D-like domain-containing protein</fullName>
    </recommendedName>
</protein>
<name>A0ABZ3DB83_9PROT</name>
<feature type="region of interest" description="Disordered" evidence="8">
    <location>
        <begin position="517"/>
        <end position="545"/>
    </location>
</feature>
<gene>
    <name evidence="10" type="ORF">AAC691_10160</name>
</gene>
<comment type="subcellular location">
    <subcellularLocation>
        <location evidence="1">Cell membrane</location>
        <topology evidence="1">Multi-pass membrane protein</topology>
    </subcellularLocation>
</comment>
<feature type="transmembrane region" description="Helical" evidence="9">
    <location>
        <begin position="239"/>
        <end position="259"/>
    </location>
</feature>
<feature type="transmembrane region" description="Helical" evidence="9">
    <location>
        <begin position="154"/>
        <end position="172"/>
    </location>
</feature>
<organism evidence="10 11">
    <name type="scientific">Nguyenibacter vanlangensis</name>
    <dbReference type="NCBI Taxonomy" id="1216886"/>
    <lineage>
        <taxon>Bacteria</taxon>
        <taxon>Pseudomonadati</taxon>
        <taxon>Pseudomonadota</taxon>
        <taxon>Alphaproteobacteria</taxon>
        <taxon>Acetobacterales</taxon>
        <taxon>Acetobacteraceae</taxon>
        <taxon>Nguyenibacter</taxon>
    </lineage>
</organism>
<feature type="transmembrane region" description="Helical" evidence="9">
    <location>
        <begin position="288"/>
        <end position="309"/>
    </location>
</feature>
<dbReference type="Proteomes" id="UP001449795">
    <property type="component" value="Chromosome"/>
</dbReference>
<accession>A0ABZ3DB83</accession>
<feature type="compositionally biased region" description="Basic and acidic residues" evidence="8">
    <location>
        <begin position="531"/>
        <end position="545"/>
    </location>
</feature>
<keyword evidence="7 9" id="KW-0472">Membrane</keyword>
<keyword evidence="4" id="KW-0808">Transferase</keyword>
<evidence type="ECO:0000256" key="9">
    <source>
        <dbReference type="SAM" id="Phobius"/>
    </source>
</evidence>
<evidence type="ECO:0000256" key="6">
    <source>
        <dbReference type="ARBA" id="ARBA00022989"/>
    </source>
</evidence>
<evidence type="ECO:0000256" key="3">
    <source>
        <dbReference type="ARBA" id="ARBA00022676"/>
    </source>
</evidence>
<evidence type="ECO:0000313" key="11">
    <source>
        <dbReference type="Proteomes" id="UP001449795"/>
    </source>
</evidence>
<proteinExistence type="predicted"/>
<evidence type="ECO:0000256" key="8">
    <source>
        <dbReference type="SAM" id="MobiDB-lite"/>
    </source>
</evidence>
<evidence type="ECO:0000256" key="2">
    <source>
        <dbReference type="ARBA" id="ARBA00022475"/>
    </source>
</evidence>
<keyword evidence="3" id="KW-0328">Glycosyltransferase</keyword>
<dbReference type="PANTHER" id="PTHR33908">
    <property type="entry name" value="MANNOSYLTRANSFERASE YKCB-RELATED"/>
    <property type="match status" value="1"/>
</dbReference>
<sequence>MMISDIPKISLSLPTRWPRAMRPGGIVGPTGGALALLLVALVLRWPTFGDPMLGWDEEFYLFVGGRMLHGDIPYVDIWDRKPIGLFAIYAFFHLFGPWRVWAYQIGALLCVWLTAMLVTRMARHVAPPAGAFIAGLLYIAWLNQAGGHGGQSSVFYTPLVAAAMACILDRLPRLGSDAALLRRTGVQAMGLLGMAIQIKYTVIGEGVFAGLLLLGQSGLGQSGLGQSGRDVRTILKNGSLWVFVALFPTLAVFGLYALAGHGRAWWFANIDSIFLRAAPDPRRYVPELAGTIVVLAPIFLAFMLGWLSGVGAMKNPRDMAFLRRWTLAALASFLLFKARFVHYSLPLFAPLAVAAAPLWFRRSGRIALLLLLGWAILQGERTVWLNFGRVDDAALMNRIIETVSHPAGECVFVYQGPQAVYDRVPWCGLTTHPFMGHLSDIEEAHATGIDVSSELRRILAARPGYILLMQHAPAGRIPESERIVHDALGAGYVAVRYVPAARGLVIFERRDLLSEGASIPRGAMPPAERGATLHENRSAQHDRTE</sequence>